<dbReference type="AlphaFoldDB" id="A0A423SY32"/>
<protein>
    <submittedName>
        <fullName evidence="2">Uncharacterized protein</fullName>
    </submittedName>
</protein>
<feature type="compositionally biased region" description="Pro residues" evidence="1">
    <location>
        <begin position="30"/>
        <end position="95"/>
    </location>
</feature>
<accession>A0A423SY32</accession>
<feature type="region of interest" description="Disordered" evidence="1">
    <location>
        <begin position="210"/>
        <end position="257"/>
    </location>
</feature>
<dbReference type="Proteomes" id="UP000283509">
    <property type="component" value="Unassembled WGS sequence"/>
</dbReference>
<reference evidence="2 3" key="1">
    <citation type="submission" date="2018-04" db="EMBL/GenBank/DDBJ databases">
        <authorList>
            <person name="Zhang X."/>
            <person name="Yuan J."/>
            <person name="Li F."/>
            <person name="Xiang J."/>
        </authorList>
    </citation>
    <scope>NUCLEOTIDE SEQUENCE [LARGE SCALE GENOMIC DNA]</scope>
    <source>
        <tissue evidence="2">Muscle</tissue>
    </source>
</reference>
<feature type="region of interest" description="Disordered" evidence="1">
    <location>
        <begin position="1"/>
        <end position="111"/>
    </location>
</feature>
<evidence type="ECO:0000313" key="3">
    <source>
        <dbReference type="Proteomes" id="UP000283509"/>
    </source>
</evidence>
<sequence length="267" mass="29730">MEAEREEIKIIQDPLYPPSTRKPLTHFPHPQSPSSPPPFPLTHPLPPQSPYLPPLPLPIPSPSTPFTPPGPIHPPPPRPPNPTPPLPPSPTPPFSPTSRPTHPTPTPPTHAHILLNRLLGRPYPPQERIKTVRNMVESELADSITKVAEERRIADEQMCEVGHLKSYEAEVIQLRGVTHELQKALRASAREMEHLKMREKILEEESTLVRAKRHQEEAEAEFQAEAGEDEERAQCGGEEAGPEKSPGPPPPLPTPLPHKYHALLLIL</sequence>
<evidence type="ECO:0000313" key="2">
    <source>
        <dbReference type="EMBL" id="ROT69145.1"/>
    </source>
</evidence>
<proteinExistence type="predicted"/>
<comment type="caution">
    <text evidence="2">The sequence shown here is derived from an EMBL/GenBank/DDBJ whole genome shotgun (WGS) entry which is preliminary data.</text>
</comment>
<gene>
    <name evidence="2" type="ORF">C7M84_012700</name>
</gene>
<name>A0A423SY32_PENVA</name>
<evidence type="ECO:0000256" key="1">
    <source>
        <dbReference type="SAM" id="MobiDB-lite"/>
    </source>
</evidence>
<dbReference type="STRING" id="6689.A0A423SY32"/>
<keyword evidence="3" id="KW-1185">Reference proteome</keyword>
<feature type="compositionally biased region" description="Pro residues" evidence="1">
    <location>
        <begin position="245"/>
        <end position="256"/>
    </location>
</feature>
<reference evidence="2 3" key="2">
    <citation type="submission" date="2019-01" db="EMBL/GenBank/DDBJ databases">
        <title>The decoding of complex shrimp genome reveals the adaptation for benthos swimmer, frequently molting mechanism and breeding impact on genome.</title>
        <authorList>
            <person name="Sun Y."/>
            <person name="Gao Y."/>
            <person name="Yu Y."/>
        </authorList>
    </citation>
    <scope>NUCLEOTIDE SEQUENCE [LARGE SCALE GENOMIC DNA]</scope>
    <source>
        <tissue evidence="2">Muscle</tissue>
    </source>
</reference>
<feature type="compositionally biased region" description="Basic and acidic residues" evidence="1">
    <location>
        <begin position="1"/>
        <end position="10"/>
    </location>
</feature>
<dbReference type="EMBL" id="QCYY01002599">
    <property type="protein sequence ID" value="ROT69145.1"/>
    <property type="molecule type" value="Genomic_DNA"/>
</dbReference>
<feature type="compositionally biased region" description="Acidic residues" evidence="1">
    <location>
        <begin position="218"/>
        <end position="231"/>
    </location>
</feature>
<dbReference type="PRINTS" id="PR01217">
    <property type="entry name" value="PRICHEXTENSN"/>
</dbReference>
<organism evidence="2 3">
    <name type="scientific">Penaeus vannamei</name>
    <name type="common">Whiteleg shrimp</name>
    <name type="synonym">Litopenaeus vannamei</name>
    <dbReference type="NCBI Taxonomy" id="6689"/>
    <lineage>
        <taxon>Eukaryota</taxon>
        <taxon>Metazoa</taxon>
        <taxon>Ecdysozoa</taxon>
        <taxon>Arthropoda</taxon>
        <taxon>Crustacea</taxon>
        <taxon>Multicrustacea</taxon>
        <taxon>Malacostraca</taxon>
        <taxon>Eumalacostraca</taxon>
        <taxon>Eucarida</taxon>
        <taxon>Decapoda</taxon>
        <taxon>Dendrobranchiata</taxon>
        <taxon>Penaeoidea</taxon>
        <taxon>Penaeidae</taxon>
        <taxon>Penaeus</taxon>
    </lineage>
</organism>